<name>A0A7V2F2W2_UNCEI</name>
<dbReference type="Proteomes" id="UP000886069">
    <property type="component" value="Unassembled WGS sequence"/>
</dbReference>
<dbReference type="Pfam" id="PF21349">
    <property type="entry name" value="RUBY_RBDX"/>
    <property type="match status" value="1"/>
</dbReference>
<proteinExistence type="predicted"/>
<reference evidence="2" key="1">
    <citation type="journal article" date="2020" name="mSystems">
        <title>Genome- and Community-Level Interaction Insights into Carbon Utilization and Element Cycling Functions of Hydrothermarchaeota in Hydrothermal Sediment.</title>
        <authorList>
            <person name="Zhou Z."/>
            <person name="Liu Y."/>
            <person name="Xu W."/>
            <person name="Pan J."/>
            <person name="Luo Z.H."/>
            <person name="Li M."/>
        </authorList>
    </citation>
    <scope>NUCLEOTIDE SEQUENCE [LARGE SCALE GENOMIC DNA]</scope>
    <source>
        <strain evidence="2">SpSt-1233</strain>
    </source>
</reference>
<dbReference type="InterPro" id="IPR024934">
    <property type="entry name" value="Rubredoxin-like_dom"/>
</dbReference>
<feature type="domain" description="Rubredoxin-like" evidence="1">
    <location>
        <begin position="3"/>
        <end position="37"/>
    </location>
</feature>
<comment type="caution">
    <text evidence="2">The sequence shown here is derived from an EMBL/GenBank/DDBJ whole genome shotgun (WGS) entry which is preliminary data.</text>
</comment>
<dbReference type="GO" id="GO:0005506">
    <property type="term" value="F:iron ion binding"/>
    <property type="evidence" value="ECO:0007669"/>
    <property type="project" value="InterPro"/>
</dbReference>
<organism evidence="2">
    <name type="scientific">Eiseniibacteriota bacterium</name>
    <dbReference type="NCBI Taxonomy" id="2212470"/>
    <lineage>
        <taxon>Bacteria</taxon>
        <taxon>Candidatus Eiseniibacteriota</taxon>
    </lineage>
</organism>
<evidence type="ECO:0000313" key="2">
    <source>
        <dbReference type="EMBL" id="HER43202.1"/>
    </source>
</evidence>
<dbReference type="GO" id="GO:0016646">
    <property type="term" value="F:oxidoreductase activity, acting on the CH-NH group of donors, NAD or NADP as acceptor"/>
    <property type="evidence" value="ECO:0007669"/>
    <property type="project" value="UniProtKB-ARBA"/>
</dbReference>
<accession>A0A7V2F2W2</accession>
<sequence>MIAQNWKCSECGYVAVGLFPPDSCPTCGAPRSSFRHEHEWRFPEEEAEGIINACWKVTYGLYIVSSIDGERINGQICNTVFQITSDPPRMAIGINHGNLTHEFIEKSGVFAVSILGKGDRRMVRRFGYRSGRDFDKFKGIP</sequence>
<dbReference type="GO" id="GO:0010181">
    <property type="term" value="F:FMN binding"/>
    <property type="evidence" value="ECO:0007669"/>
    <property type="project" value="InterPro"/>
</dbReference>
<dbReference type="Gene3D" id="2.20.28.10">
    <property type="match status" value="1"/>
</dbReference>
<dbReference type="Gene3D" id="2.30.110.10">
    <property type="entry name" value="Electron Transport, Fmn-binding Protein, Chain A"/>
    <property type="match status" value="1"/>
</dbReference>
<dbReference type="InterPro" id="IPR048574">
    <property type="entry name" value="RUBY_RBDX"/>
</dbReference>
<dbReference type="InterPro" id="IPR012349">
    <property type="entry name" value="Split_barrel_FMN-bd"/>
</dbReference>
<dbReference type="InterPro" id="IPR002563">
    <property type="entry name" value="Flavin_Rdtase-like_dom"/>
</dbReference>
<dbReference type="PROSITE" id="PS50903">
    <property type="entry name" value="RUBREDOXIN_LIKE"/>
    <property type="match status" value="1"/>
</dbReference>
<dbReference type="SUPFAM" id="SSF50475">
    <property type="entry name" value="FMN-binding split barrel"/>
    <property type="match status" value="1"/>
</dbReference>
<gene>
    <name evidence="2" type="ORF">ENO08_01935</name>
</gene>
<feature type="non-terminal residue" evidence="2">
    <location>
        <position position="141"/>
    </location>
</feature>
<protein>
    <submittedName>
        <fullName evidence="2">Flavin reductase</fullName>
    </submittedName>
</protein>
<dbReference type="EMBL" id="DSEC01000136">
    <property type="protein sequence ID" value="HER43202.1"/>
    <property type="molecule type" value="Genomic_DNA"/>
</dbReference>
<dbReference type="Pfam" id="PF01613">
    <property type="entry name" value="Flavin_Reduct"/>
    <property type="match status" value="1"/>
</dbReference>
<evidence type="ECO:0000259" key="1">
    <source>
        <dbReference type="PROSITE" id="PS50903"/>
    </source>
</evidence>
<dbReference type="AlphaFoldDB" id="A0A7V2F2W2"/>
<dbReference type="SUPFAM" id="SSF57802">
    <property type="entry name" value="Rubredoxin-like"/>
    <property type="match status" value="1"/>
</dbReference>